<evidence type="ECO:0000313" key="3">
    <source>
        <dbReference type="Proteomes" id="UP000037136"/>
    </source>
</evidence>
<comment type="caution">
    <text evidence="2">The sequence shown here is derived from an EMBL/GenBank/DDBJ whole genome shotgun (WGS) entry which is preliminary data.</text>
</comment>
<dbReference type="Proteomes" id="UP000037136">
    <property type="component" value="Unassembled WGS sequence"/>
</dbReference>
<reference evidence="2 3" key="2">
    <citation type="journal article" date="2017" name="Sci. Rep.">
        <title>Ant-infecting Ophiocordyceps genomes reveal a high diversity of potential behavioral manipulation genes and a possible major role for enterotoxins.</title>
        <authorList>
            <person name="de Bekker C."/>
            <person name="Ohm R.A."/>
            <person name="Evans H.C."/>
            <person name="Brachmann A."/>
            <person name="Hughes D.P."/>
        </authorList>
    </citation>
    <scope>NUCLEOTIDE SEQUENCE [LARGE SCALE GENOMIC DNA]</scope>
    <source>
        <strain evidence="2 3">SC16a</strain>
    </source>
</reference>
<feature type="chain" id="PRO_5011998744" description="Secreted protein" evidence="1">
    <location>
        <begin position="35"/>
        <end position="93"/>
    </location>
</feature>
<sequence length="93" mass="10319">MHSLFWLASPSIHLFLPPPLFSLLRIFFLPLGTSLVPRDTYYPSSEAAHRSWTLPAPKCVHQPCLTSRCGKSSSTALSPAWPGPDRNCLQRSA</sequence>
<keyword evidence="3" id="KW-1185">Reference proteome</keyword>
<organism evidence="2 3">
    <name type="scientific">Ophiocordyceps unilateralis</name>
    <name type="common">Zombie-ant fungus</name>
    <name type="synonym">Torrubia unilateralis</name>
    <dbReference type="NCBI Taxonomy" id="268505"/>
    <lineage>
        <taxon>Eukaryota</taxon>
        <taxon>Fungi</taxon>
        <taxon>Dikarya</taxon>
        <taxon>Ascomycota</taxon>
        <taxon>Pezizomycotina</taxon>
        <taxon>Sordariomycetes</taxon>
        <taxon>Hypocreomycetidae</taxon>
        <taxon>Hypocreales</taxon>
        <taxon>Ophiocordycipitaceae</taxon>
        <taxon>Ophiocordyceps</taxon>
    </lineage>
</organism>
<evidence type="ECO:0008006" key="4">
    <source>
        <dbReference type="Google" id="ProtNLM"/>
    </source>
</evidence>
<reference evidence="2 3" key="1">
    <citation type="journal article" date="2015" name="BMC Genomics">
        <title>Gene expression during zombie ant biting behavior reflects the complexity underlying fungal parasitic behavioral manipulation.</title>
        <authorList>
            <person name="de Bekker C."/>
            <person name="Ohm R.A."/>
            <person name="Loreto R.G."/>
            <person name="Sebastian A."/>
            <person name="Albert I."/>
            <person name="Merrow M."/>
            <person name="Brachmann A."/>
            <person name="Hughes D.P."/>
        </authorList>
    </citation>
    <scope>NUCLEOTIDE SEQUENCE [LARGE SCALE GENOMIC DNA]</scope>
    <source>
        <strain evidence="2 3">SC16a</strain>
    </source>
</reference>
<gene>
    <name evidence="2" type="ORF">XA68_12619</name>
</gene>
<keyword evidence="1" id="KW-0732">Signal</keyword>
<evidence type="ECO:0000256" key="1">
    <source>
        <dbReference type="SAM" id="SignalP"/>
    </source>
</evidence>
<accession>A0A2A9PD61</accession>
<dbReference type="AlphaFoldDB" id="A0A2A9PD61"/>
<evidence type="ECO:0000313" key="2">
    <source>
        <dbReference type="EMBL" id="PFH59248.1"/>
    </source>
</evidence>
<feature type="signal peptide" evidence="1">
    <location>
        <begin position="1"/>
        <end position="34"/>
    </location>
</feature>
<proteinExistence type="predicted"/>
<name>A0A2A9PD61_OPHUN</name>
<protein>
    <recommendedName>
        <fullName evidence="4">Secreted protein</fullName>
    </recommendedName>
</protein>
<dbReference type="EMBL" id="LAZP02000214">
    <property type="protein sequence ID" value="PFH59248.1"/>
    <property type="molecule type" value="Genomic_DNA"/>
</dbReference>